<comment type="similarity">
    <text evidence="1">Belongs to the sulfatase family.</text>
</comment>
<keyword evidence="8" id="KW-1185">Reference proteome</keyword>
<sequence length="491" mass="56334">MNRAFQLLAFLAAAVGLLYCTTRPTTTATQSKKPNVIFIFSDQWRADAVGYAGNTDVKTPFADQLAKESVNFKTAVATMPVCAPYRATLLTGQYPLRHGVFYNDKPLPNEALTMGEVFKDNGYKTGYIGKWHINGHKNGEHPFSARDKPIPRDRRQGFDYWKVREVSHDYNDSFYFDENDQKHTWPGYDAFPQTDSAIGFIKKSKDNPFLLVLSWGPPHNPYHTAPEKYRKMYDPKTLKIRPNVPKAMVDSARRIYADYYAHCTALDDALGKLLKTLDEQGLADNTILVWTSDHGDMLLTQGVLRKQRPWDESIRVPMLLRYPAKFGRKSIEVNKPINTPDILPTLLGLCGLKIPDTIDGKDVSKGILKPAEYPIDAALVVLPVPFHEYNFQNGGREYRAVRTERYTYARRLSGPWLLYDNQTDPYQLNNLVNKPEHAALQKQLNDVLNQKLKETKDEFLPADEYMKRYNYTYDNKDSLRPPSYYAEIRPK</sequence>
<dbReference type="Gene3D" id="3.40.720.10">
    <property type="entry name" value="Alkaline Phosphatase, subunit A"/>
    <property type="match status" value="1"/>
</dbReference>
<keyword evidence="3" id="KW-0378">Hydrolase</keyword>
<dbReference type="PANTHER" id="PTHR42693:SF53">
    <property type="entry name" value="ENDO-4-O-SULFATASE"/>
    <property type="match status" value="1"/>
</dbReference>
<dbReference type="InterPro" id="IPR024607">
    <property type="entry name" value="Sulfatase_CS"/>
</dbReference>
<dbReference type="InterPro" id="IPR000917">
    <property type="entry name" value="Sulfatase_N"/>
</dbReference>
<evidence type="ECO:0000313" key="7">
    <source>
        <dbReference type="EMBL" id="MFC5411742.1"/>
    </source>
</evidence>
<dbReference type="CDD" id="cd16034">
    <property type="entry name" value="sulfatase_like"/>
    <property type="match status" value="1"/>
</dbReference>
<dbReference type="InterPro" id="IPR050738">
    <property type="entry name" value="Sulfatase"/>
</dbReference>
<dbReference type="EMBL" id="JBHSMA010000008">
    <property type="protein sequence ID" value="MFC5411742.1"/>
    <property type="molecule type" value="Genomic_DNA"/>
</dbReference>
<evidence type="ECO:0000256" key="3">
    <source>
        <dbReference type="ARBA" id="ARBA00022801"/>
    </source>
</evidence>
<reference evidence="8" key="1">
    <citation type="journal article" date="2019" name="Int. J. Syst. Evol. Microbiol.">
        <title>The Global Catalogue of Microorganisms (GCM) 10K type strain sequencing project: providing services to taxonomists for standard genome sequencing and annotation.</title>
        <authorList>
            <consortium name="The Broad Institute Genomics Platform"/>
            <consortium name="The Broad Institute Genome Sequencing Center for Infectious Disease"/>
            <person name="Wu L."/>
            <person name="Ma J."/>
        </authorList>
    </citation>
    <scope>NUCLEOTIDE SEQUENCE [LARGE SCALE GENOMIC DNA]</scope>
    <source>
        <strain evidence="8">CCUG 55250</strain>
    </source>
</reference>
<organism evidence="7 8">
    <name type="scientific">Larkinella bovis</name>
    <dbReference type="NCBI Taxonomy" id="683041"/>
    <lineage>
        <taxon>Bacteria</taxon>
        <taxon>Pseudomonadati</taxon>
        <taxon>Bacteroidota</taxon>
        <taxon>Cytophagia</taxon>
        <taxon>Cytophagales</taxon>
        <taxon>Spirosomataceae</taxon>
        <taxon>Larkinella</taxon>
    </lineage>
</organism>
<dbReference type="Pfam" id="PF00884">
    <property type="entry name" value="Sulfatase"/>
    <property type="match status" value="1"/>
</dbReference>
<feature type="signal peptide" evidence="5">
    <location>
        <begin position="1"/>
        <end position="28"/>
    </location>
</feature>
<evidence type="ECO:0000256" key="2">
    <source>
        <dbReference type="ARBA" id="ARBA00022723"/>
    </source>
</evidence>
<comment type="caution">
    <text evidence="7">The sequence shown here is derived from an EMBL/GenBank/DDBJ whole genome shotgun (WGS) entry which is preliminary data.</text>
</comment>
<name>A0ABW0IKR5_9BACT</name>
<dbReference type="Proteomes" id="UP001596106">
    <property type="component" value="Unassembled WGS sequence"/>
</dbReference>
<evidence type="ECO:0000313" key="8">
    <source>
        <dbReference type="Proteomes" id="UP001596106"/>
    </source>
</evidence>
<evidence type="ECO:0000259" key="6">
    <source>
        <dbReference type="Pfam" id="PF00884"/>
    </source>
</evidence>
<dbReference type="PROSITE" id="PS00149">
    <property type="entry name" value="SULFATASE_2"/>
    <property type="match status" value="1"/>
</dbReference>
<keyword evidence="2" id="KW-0479">Metal-binding</keyword>
<evidence type="ECO:0000256" key="1">
    <source>
        <dbReference type="ARBA" id="ARBA00008779"/>
    </source>
</evidence>
<keyword evidence="5" id="KW-0732">Signal</keyword>
<accession>A0ABW0IKR5</accession>
<proteinExistence type="inferred from homology"/>
<feature type="domain" description="Sulfatase N-terminal" evidence="6">
    <location>
        <begin position="34"/>
        <end position="351"/>
    </location>
</feature>
<keyword evidence="4" id="KW-0106">Calcium</keyword>
<dbReference type="PANTHER" id="PTHR42693">
    <property type="entry name" value="ARYLSULFATASE FAMILY MEMBER"/>
    <property type="match status" value="1"/>
</dbReference>
<dbReference type="RefSeq" id="WP_379848631.1">
    <property type="nucleotide sequence ID" value="NZ_JBHSMA010000008.1"/>
</dbReference>
<protein>
    <submittedName>
        <fullName evidence="7">Sulfatase</fullName>
    </submittedName>
</protein>
<evidence type="ECO:0000256" key="5">
    <source>
        <dbReference type="SAM" id="SignalP"/>
    </source>
</evidence>
<dbReference type="SUPFAM" id="SSF53649">
    <property type="entry name" value="Alkaline phosphatase-like"/>
    <property type="match status" value="1"/>
</dbReference>
<gene>
    <name evidence="7" type="ORF">ACFPMF_20640</name>
</gene>
<feature type="chain" id="PRO_5045220621" evidence="5">
    <location>
        <begin position="29"/>
        <end position="491"/>
    </location>
</feature>
<evidence type="ECO:0000256" key="4">
    <source>
        <dbReference type="ARBA" id="ARBA00022837"/>
    </source>
</evidence>
<dbReference type="Gene3D" id="3.30.1120.10">
    <property type="match status" value="1"/>
</dbReference>
<dbReference type="InterPro" id="IPR017850">
    <property type="entry name" value="Alkaline_phosphatase_core_sf"/>
</dbReference>